<dbReference type="Pfam" id="PF00239">
    <property type="entry name" value="Resolvase"/>
    <property type="match status" value="1"/>
</dbReference>
<dbReference type="CDD" id="cd00338">
    <property type="entry name" value="Ser_Recombinase"/>
    <property type="match status" value="1"/>
</dbReference>
<reference evidence="6" key="1">
    <citation type="journal article" date="2019" name="Int. J. Syst. Evol. Microbiol.">
        <title>The Global Catalogue of Microorganisms (GCM) 10K type strain sequencing project: providing services to taxonomists for standard genome sequencing and annotation.</title>
        <authorList>
            <consortium name="The Broad Institute Genomics Platform"/>
            <consortium name="The Broad Institute Genome Sequencing Center for Infectious Disease"/>
            <person name="Wu L."/>
            <person name="Ma J."/>
        </authorList>
    </citation>
    <scope>NUCLEOTIDE SEQUENCE [LARGE SCALE GENOMIC DNA]</scope>
    <source>
        <strain evidence="6">KCTC 42730</strain>
    </source>
</reference>
<evidence type="ECO:0000256" key="2">
    <source>
        <dbReference type="ARBA" id="ARBA00023172"/>
    </source>
</evidence>
<keyword evidence="1" id="KW-0238">DNA-binding</keyword>
<sequence>MQYEYKPKIYSYVRFSSAKQERGHSKKRQTEMLNEWLADNPNINIPLDQTLDMQDLGVSAWKSYKNNLSDNTALGGFLSMAEQGRIAPGSILVIEQFDRLSRDEIVDAMAVVLNILKKGIEIVSLADRQKYTRQSVNENTTTLMLVIHQLALGHGESQKKSDRCKRAWRNKKEQALEHGKALGNRGPSWLKYDRSSETYIEIPEYADVIRIIFDWIINRGWKIHKVISGLNDMDIKPFGLSKTWNKSFIQSLLRTRRVCGYYEPHHLVKGKRVICNDLPEVKLYPETVSESDWVKANKLIQPNDIGSNSGKTGKASNLFRGLCTCASCGSMMQFENKGAGNSYLVCKQSLMNGPCQPRVSFRYPEFEKAFFKYCSELNWHAVLIPEKSLSLSKSLQTELDVLSSQRERNKTAFERLLMLDGENDMVIKRLSALTTEIEKIDQEAARLKAKIDELNNTGMMAPEMIRDELTAAIADINSMSDDELIDVRIKIQRQLKLIIHRISFGYANGDKDKPLCTIGYTSGVNILLTLDSKSSRAVEVMESDDGKVVYRNLTQTPT</sequence>
<evidence type="ECO:0000313" key="6">
    <source>
        <dbReference type="Proteomes" id="UP001595453"/>
    </source>
</evidence>
<keyword evidence="6" id="KW-1185">Reference proteome</keyword>
<dbReference type="Proteomes" id="UP001595453">
    <property type="component" value="Unassembled WGS sequence"/>
</dbReference>
<dbReference type="Gene3D" id="3.90.1750.20">
    <property type="entry name" value="Putative Large Serine Recombinase, Chain B, Domain 2"/>
    <property type="match status" value="1"/>
</dbReference>
<dbReference type="Pfam" id="PF13408">
    <property type="entry name" value="Zn_ribbon_recom"/>
    <property type="match status" value="1"/>
</dbReference>
<proteinExistence type="predicted"/>
<gene>
    <name evidence="5" type="ORF">ACFOEE_13735</name>
</gene>
<name>A0ABV7CLN2_9GAMM</name>
<dbReference type="PROSITE" id="PS51736">
    <property type="entry name" value="RECOMBINASES_3"/>
    <property type="match status" value="1"/>
</dbReference>
<dbReference type="InterPro" id="IPR050639">
    <property type="entry name" value="SSR_resolvase"/>
</dbReference>
<dbReference type="RefSeq" id="WP_377125233.1">
    <property type="nucleotide sequence ID" value="NZ_JBHRSD010000023.1"/>
</dbReference>
<dbReference type="InterPro" id="IPR006119">
    <property type="entry name" value="Resolv_N"/>
</dbReference>
<keyword evidence="2" id="KW-0233">DNA recombination</keyword>
<feature type="coiled-coil region" evidence="3">
    <location>
        <begin position="430"/>
        <end position="457"/>
    </location>
</feature>
<dbReference type="Pfam" id="PF07508">
    <property type="entry name" value="Recombinase"/>
    <property type="match status" value="1"/>
</dbReference>
<dbReference type="InterPro" id="IPR036162">
    <property type="entry name" value="Resolvase-like_N_sf"/>
</dbReference>
<dbReference type="PANTHER" id="PTHR30461">
    <property type="entry name" value="DNA-INVERTASE FROM LAMBDOID PROPHAGE"/>
    <property type="match status" value="1"/>
</dbReference>
<dbReference type="SUPFAM" id="SSF53041">
    <property type="entry name" value="Resolvase-like"/>
    <property type="match status" value="1"/>
</dbReference>
<dbReference type="InterPro" id="IPR011109">
    <property type="entry name" value="DNA_bind_recombinase_dom"/>
</dbReference>
<evidence type="ECO:0000259" key="4">
    <source>
        <dbReference type="PROSITE" id="PS51736"/>
    </source>
</evidence>
<evidence type="ECO:0000313" key="5">
    <source>
        <dbReference type="EMBL" id="MFC3033584.1"/>
    </source>
</evidence>
<feature type="domain" description="Resolvase/invertase-type recombinase catalytic" evidence="4">
    <location>
        <begin position="8"/>
        <end position="175"/>
    </location>
</feature>
<evidence type="ECO:0000256" key="1">
    <source>
        <dbReference type="ARBA" id="ARBA00023125"/>
    </source>
</evidence>
<evidence type="ECO:0000256" key="3">
    <source>
        <dbReference type="SAM" id="Coils"/>
    </source>
</evidence>
<dbReference type="Gene3D" id="3.40.50.1390">
    <property type="entry name" value="Resolvase, N-terminal catalytic domain"/>
    <property type="match status" value="1"/>
</dbReference>
<dbReference type="InterPro" id="IPR025827">
    <property type="entry name" value="Zn_ribbon_recom_dom"/>
</dbReference>
<dbReference type="EMBL" id="JBHRSD010000023">
    <property type="protein sequence ID" value="MFC3033584.1"/>
    <property type="molecule type" value="Genomic_DNA"/>
</dbReference>
<dbReference type="PANTHER" id="PTHR30461:SF2">
    <property type="entry name" value="SERINE RECOMBINASE PINE-RELATED"/>
    <property type="match status" value="1"/>
</dbReference>
<dbReference type="SMART" id="SM00857">
    <property type="entry name" value="Resolvase"/>
    <property type="match status" value="1"/>
</dbReference>
<dbReference type="InterPro" id="IPR038109">
    <property type="entry name" value="DNA_bind_recomb_sf"/>
</dbReference>
<keyword evidence="3" id="KW-0175">Coiled coil</keyword>
<organism evidence="5 6">
    <name type="scientific">Pseudoalteromonas fenneropenaei</name>
    <dbReference type="NCBI Taxonomy" id="1737459"/>
    <lineage>
        <taxon>Bacteria</taxon>
        <taxon>Pseudomonadati</taxon>
        <taxon>Pseudomonadota</taxon>
        <taxon>Gammaproteobacteria</taxon>
        <taxon>Alteromonadales</taxon>
        <taxon>Pseudoalteromonadaceae</taxon>
        <taxon>Pseudoalteromonas</taxon>
    </lineage>
</organism>
<accession>A0ABV7CLN2</accession>
<comment type="caution">
    <text evidence="5">The sequence shown here is derived from an EMBL/GenBank/DDBJ whole genome shotgun (WGS) entry which is preliminary data.</text>
</comment>
<protein>
    <submittedName>
        <fullName evidence="5">Recombinase family protein</fullName>
    </submittedName>
</protein>